<gene>
    <name evidence="1" type="ORF">D4A39_00015</name>
</gene>
<evidence type="ECO:0000313" key="2">
    <source>
        <dbReference type="Proteomes" id="UP000283734"/>
    </source>
</evidence>
<name>A0A418Y185_9GAMM</name>
<protein>
    <recommendedName>
        <fullName evidence="3">TIGR02391 family protein</fullName>
    </recommendedName>
</protein>
<evidence type="ECO:0008006" key="3">
    <source>
        <dbReference type="Google" id="ProtNLM"/>
    </source>
</evidence>
<proteinExistence type="predicted"/>
<dbReference type="OrthoDB" id="9134956at2"/>
<dbReference type="EMBL" id="QYYA01000001">
    <property type="protein sequence ID" value="RJG19294.1"/>
    <property type="molecule type" value="Genomic_DNA"/>
</dbReference>
<sequence>MEEFKEFDKLEHADERNLHWCIFDPESGHSRQITKQDFYSALSAITLNEKVPNTVLSQFNIAKNIAIYSWNCYSFHQVCEMKVYSTLEYALKDRLEKQAPFPRLIRAAISRGLVMDKGFSHIKTMSDKDPTEYCRTLANIMPKLRNSLAHGGSALHPGSLSTLIICAEFINQIYLNQPPEKYV</sequence>
<evidence type="ECO:0000313" key="1">
    <source>
        <dbReference type="EMBL" id="RJG19294.1"/>
    </source>
</evidence>
<keyword evidence="2" id="KW-1185">Reference proteome</keyword>
<dbReference type="AlphaFoldDB" id="A0A418Y185"/>
<comment type="caution">
    <text evidence="1">The sequence shown here is derived from an EMBL/GenBank/DDBJ whole genome shotgun (WGS) entry which is preliminary data.</text>
</comment>
<dbReference type="RefSeq" id="WP_119917280.1">
    <property type="nucleotide sequence ID" value="NZ_QYYA01000001.1"/>
</dbReference>
<accession>A0A418Y185</accession>
<dbReference type="Proteomes" id="UP000283734">
    <property type="component" value="Unassembled WGS sequence"/>
</dbReference>
<reference evidence="1 2" key="1">
    <citation type="submission" date="2018-09" db="EMBL/GenBank/DDBJ databases">
        <title>Alcanivorax profundi sp. nov., isolated from 1000 m-depth seawater of the Mariana Trench.</title>
        <authorList>
            <person name="Liu J."/>
        </authorList>
    </citation>
    <scope>NUCLEOTIDE SEQUENCE [LARGE SCALE GENOMIC DNA]</scope>
    <source>
        <strain evidence="1 2">MTEO17</strain>
    </source>
</reference>
<organism evidence="1 2">
    <name type="scientific">Alcanivorax profundi</name>
    <dbReference type="NCBI Taxonomy" id="2338368"/>
    <lineage>
        <taxon>Bacteria</taxon>
        <taxon>Pseudomonadati</taxon>
        <taxon>Pseudomonadota</taxon>
        <taxon>Gammaproteobacteria</taxon>
        <taxon>Oceanospirillales</taxon>
        <taxon>Alcanivoracaceae</taxon>
        <taxon>Alcanivorax</taxon>
    </lineage>
</organism>